<dbReference type="InterPro" id="IPR027417">
    <property type="entry name" value="P-loop_NTPase"/>
</dbReference>
<keyword evidence="12 16" id="KW-1133">Transmembrane helix</keyword>
<dbReference type="GO" id="GO:0005886">
    <property type="term" value="C:plasma membrane"/>
    <property type="evidence" value="ECO:0007669"/>
    <property type="project" value="UniProtKB-SubCell"/>
</dbReference>
<dbReference type="InterPro" id="IPR005702">
    <property type="entry name" value="Wzc-like_C"/>
</dbReference>
<keyword evidence="6" id="KW-0997">Cell inner membrane</keyword>
<dbReference type="CDD" id="cd05387">
    <property type="entry name" value="BY-kinase"/>
    <property type="match status" value="1"/>
</dbReference>
<evidence type="ECO:0000256" key="10">
    <source>
        <dbReference type="ARBA" id="ARBA00022777"/>
    </source>
</evidence>
<keyword evidence="8 16" id="KW-0812">Transmembrane</keyword>
<keyword evidence="10" id="KW-0418">Kinase</keyword>
<keyword evidence="7" id="KW-0808">Transferase</keyword>
<evidence type="ECO:0000259" key="17">
    <source>
        <dbReference type="Pfam" id="PF02706"/>
    </source>
</evidence>
<evidence type="ECO:0000256" key="1">
    <source>
        <dbReference type="ARBA" id="ARBA00004429"/>
    </source>
</evidence>
<dbReference type="Proteomes" id="UP000199031">
    <property type="component" value="Unassembled WGS sequence"/>
</dbReference>
<evidence type="ECO:0000256" key="14">
    <source>
        <dbReference type="ARBA" id="ARBA00023137"/>
    </source>
</evidence>
<sequence length="796" mass="91126">MQDSYNDLNVSRNVSPHHDIDVKFLVGKIFGNWYWYVLSVFLFIVLATFIFFYTSPYYTVMGRVLVNGYNSQGRQLVGTDQATMLGDLGKNSYPNSVSNEIEIIHSRTIIEKTIHDLELNLQYFGKNAIRYEEIYKESPYFIHVLYLNDDKIIEPVEYDVKADDKKVWFEDEDTDSSFTASYGDTLTFWYGSWVLERNPAVTIKNPDRHLGLIINSYHATLKMLMDDIEAITTTEFVNIIDLSITAQCPAKNEDMLRHMVNLYVKSDVDNQNRIADSTIAFINSRLIKVSEDLNNIDKNIETFKKENGITDISDDSKQLLQLSSTVSNDLADKQVQLKVVDDLEKYLMDEHNNTRVMPTTAPIQDAAFVQTLEKYNTLQLQRQGYLQNSTEQNPNVKSIDIQLSQLRGDLLSMMRTFKRGITTEQNELQNRNNQVTGNIKKVPTKERIYIDYTRKQNVVQELYLYLLQTREQTEVSKSYNIGPIRVIDEVKRGPMPFFPTWVILVPCALFLGLLVPSVVIFLKELLNTKVITTNDITNATYVPVVADINHNKEGKAIVVSKDDRSQVSEQFRTLRTNLHFLLPDASDKTVLVTSSMGGEGKSFVAVNLAAAVALSGKKVLIMELDLRKPYIYSIVGVDNNEGFSNYIISDINARDIIKPTSLHPDCYYIGPGMLPPNPAELLAHDRVKQLFDEVKSEFDYIVVDCAPVGLVTDALLLRKYVDTVLYVVRQRFTYKKQVNLVQGLANDKKFKNINIVFNDIKRVPGYGYTYGYNGSQDYYGERKSFFGRRKRRTHTA</sequence>
<dbReference type="STRING" id="1465490.SAMN05444277_110163"/>
<dbReference type="InterPro" id="IPR003856">
    <property type="entry name" value="LPS_length_determ_N"/>
</dbReference>
<evidence type="ECO:0000256" key="7">
    <source>
        <dbReference type="ARBA" id="ARBA00022679"/>
    </source>
</evidence>
<dbReference type="Pfam" id="PF13807">
    <property type="entry name" value="GNVR"/>
    <property type="match status" value="1"/>
</dbReference>
<gene>
    <name evidence="20" type="ORF">SAMN05444277_110163</name>
</gene>
<keyword evidence="13 16" id="KW-0472">Membrane</keyword>
<evidence type="ECO:0000256" key="12">
    <source>
        <dbReference type="ARBA" id="ARBA00022989"/>
    </source>
</evidence>
<evidence type="ECO:0000256" key="2">
    <source>
        <dbReference type="ARBA" id="ARBA00007316"/>
    </source>
</evidence>
<dbReference type="Pfam" id="PF02706">
    <property type="entry name" value="Wzz"/>
    <property type="match status" value="1"/>
</dbReference>
<feature type="transmembrane region" description="Helical" evidence="16">
    <location>
        <begin position="33"/>
        <end position="53"/>
    </location>
</feature>
<comment type="similarity">
    <text evidence="2">Belongs to the CpsD/CapB family.</text>
</comment>
<dbReference type="GO" id="GO:0004715">
    <property type="term" value="F:non-membrane spanning protein tyrosine kinase activity"/>
    <property type="evidence" value="ECO:0007669"/>
    <property type="project" value="UniProtKB-EC"/>
</dbReference>
<feature type="domain" description="Tyrosine-protein kinase G-rich" evidence="19">
    <location>
        <begin position="450"/>
        <end position="524"/>
    </location>
</feature>
<dbReference type="AlphaFoldDB" id="A0A1I5Y5E5"/>
<comment type="subcellular location">
    <subcellularLocation>
        <location evidence="1">Cell inner membrane</location>
        <topology evidence="1">Multi-pass membrane protein</topology>
    </subcellularLocation>
</comment>
<feature type="transmembrane region" description="Helical" evidence="16">
    <location>
        <begin position="501"/>
        <end position="522"/>
    </location>
</feature>
<comment type="catalytic activity">
    <reaction evidence="15">
        <text>L-tyrosyl-[protein] + ATP = O-phospho-L-tyrosyl-[protein] + ADP + H(+)</text>
        <dbReference type="Rhea" id="RHEA:10596"/>
        <dbReference type="Rhea" id="RHEA-COMP:10136"/>
        <dbReference type="Rhea" id="RHEA-COMP:20101"/>
        <dbReference type="ChEBI" id="CHEBI:15378"/>
        <dbReference type="ChEBI" id="CHEBI:30616"/>
        <dbReference type="ChEBI" id="CHEBI:46858"/>
        <dbReference type="ChEBI" id="CHEBI:61978"/>
        <dbReference type="ChEBI" id="CHEBI:456216"/>
        <dbReference type="EC" id="2.7.10.2"/>
    </reaction>
</comment>
<evidence type="ECO:0000256" key="4">
    <source>
        <dbReference type="ARBA" id="ARBA00011903"/>
    </source>
</evidence>
<dbReference type="OrthoDB" id="9794577at2"/>
<dbReference type="EC" id="2.7.10.2" evidence="4"/>
<feature type="domain" description="Polysaccharide chain length determinant N-terminal" evidence="17">
    <location>
        <begin position="19"/>
        <end position="117"/>
    </location>
</feature>
<evidence type="ECO:0000256" key="6">
    <source>
        <dbReference type="ARBA" id="ARBA00022519"/>
    </source>
</evidence>
<name>A0A1I5Y5E5_9BACT</name>
<evidence type="ECO:0000259" key="19">
    <source>
        <dbReference type="Pfam" id="PF13807"/>
    </source>
</evidence>
<evidence type="ECO:0000313" key="21">
    <source>
        <dbReference type="Proteomes" id="UP000199031"/>
    </source>
</evidence>
<evidence type="ECO:0000256" key="15">
    <source>
        <dbReference type="ARBA" id="ARBA00051245"/>
    </source>
</evidence>
<evidence type="ECO:0000256" key="9">
    <source>
        <dbReference type="ARBA" id="ARBA00022741"/>
    </source>
</evidence>
<evidence type="ECO:0000256" key="11">
    <source>
        <dbReference type="ARBA" id="ARBA00022840"/>
    </source>
</evidence>
<evidence type="ECO:0000256" key="3">
    <source>
        <dbReference type="ARBA" id="ARBA00008883"/>
    </source>
</evidence>
<keyword evidence="9" id="KW-0547">Nucleotide-binding</keyword>
<dbReference type="RefSeq" id="WP_090660741.1">
    <property type="nucleotide sequence ID" value="NZ_FOXQ01000010.1"/>
</dbReference>
<dbReference type="PANTHER" id="PTHR32309">
    <property type="entry name" value="TYROSINE-PROTEIN KINASE"/>
    <property type="match status" value="1"/>
</dbReference>
<accession>A0A1I5Y5E5</accession>
<comment type="similarity">
    <text evidence="3">Belongs to the etk/wzc family.</text>
</comment>
<feature type="domain" description="AAA" evidence="18">
    <location>
        <begin position="588"/>
        <end position="717"/>
    </location>
</feature>
<evidence type="ECO:0000313" key="20">
    <source>
        <dbReference type="EMBL" id="SFQ39157.1"/>
    </source>
</evidence>
<dbReference type="NCBIfam" id="TIGR01007">
    <property type="entry name" value="eps_fam"/>
    <property type="match status" value="1"/>
</dbReference>
<dbReference type="PANTHER" id="PTHR32309:SF13">
    <property type="entry name" value="FERRIC ENTEROBACTIN TRANSPORT PROTEIN FEPE"/>
    <property type="match status" value="1"/>
</dbReference>
<protein>
    <recommendedName>
        <fullName evidence="4">non-specific protein-tyrosine kinase</fullName>
        <ecNumber evidence="4">2.7.10.2</ecNumber>
    </recommendedName>
</protein>
<proteinExistence type="inferred from homology"/>
<dbReference type="InterPro" id="IPR025669">
    <property type="entry name" value="AAA_dom"/>
</dbReference>
<dbReference type="SUPFAM" id="SSF52540">
    <property type="entry name" value="P-loop containing nucleoside triphosphate hydrolases"/>
    <property type="match status" value="1"/>
</dbReference>
<dbReference type="Gene3D" id="3.40.50.300">
    <property type="entry name" value="P-loop containing nucleotide triphosphate hydrolases"/>
    <property type="match status" value="1"/>
</dbReference>
<keyword evidence="5" id="KW-1003">Cell membrane</keyword>
<evidence type="ECO:0000259" key="18">
    <source>
        <dbReference type="Pfam" id="PF13614"/>
    </source>
</evidence>
<dbReference type="EMBL" id="FOXQ01000010">
    <property type="protein sequence ID" value="SFQ39157.1"/>
    <property type="molecule type" value="Genomic_DNA"/>
</dbReference>
<organism evidence="20 21">
    <name type="scientific">Parafilimonas terrae</name>
    <dbReference type="NCBI Taxonomy" id="1465490"/>
    <lineage>
        <taxon>Bacteria</taxon>
        <taxon>Pseudomonadati</taxon>
        <taxon>Bacteroidota</taxon>
        <taxon>Chitinophagia</taxon>
        <taxon>Chitinophagales</taxon>
        <taxon>Chitinophagaceae</taxon>
        <taxon>Parafilimonas</taxon>
    </lineage>
</organism>
<keyword evidence="21" id="KW-1185">Reference proteome</keyword>
<dbReference type="InterPro" id="IPR032807">
    <property type="entry name" value="GNVR"/>
</dbReference>
<dbReference type="InterPro" id="IPR050445">
    <property type="entry name" value="Bact_polysacc_biosynth/exp"/>
</dbReference>
<keyword evidence="11" id="KW-0067">ATP-binding</keyword>
<dbReference type="Pfam" id="PF13614">
    <property type="entry name" value="AAA_31"/>
    <property type="match status" value="1"/>
</dbReference>
<evidence type="ECO:0000256" key="5">
    <source>
        <dbReference type="ARBA" id="ARBA00022475"/>
    </source>
</evidence>
<dbReference type="GO" id="GO:0005524">
    <property type="term" value="F:ATP binding"/>
    <property type="evidence" value="ECO:0007669"/>
    <property type="project" value="UniProtKB-KW"/>
</dbReference>
<evidence type="ECO:0000256" key="13">
    <source>
        <dbReference type="ARBA" id="ARBA00023136"/>
    </source>
</evidence>
<evidence type="ECO:0000256" key="8">
    <source>
        <dbReference type="ARBA" id="ARBA00022692"/>
    </source>
</evidence>
<keyword evidence="14" id="KW-0829">Tyrosine-protein kinase</keyword>
<reference evidence="20 21" key="1">
    <citation type="submission" date="2016-10" db="EMBL/GenBank/DDBJ databases">
        <authorList>
            <person name="de Groot N.N."/>
        </authorList>
    </citation>
    <scope>NUCLEOTIDE SEQUENCE [LARGE SCALE GENOMIC DNA]</scope>
    <source>
        <strain evidence="20 21">DSM 28286</strain>
    </source>
</reference>
<evidence type="ECO:0000256" key="16">
    <source>
        <dbReference type="SAM" id="Phobius"/>
    </source>
</evidence>